<dbReference type="GO" id="GO:0016747">
    <property type="term" value="F:acyltransferase activity, transferring groups other than amino-acyl groups"/>
    <property type="evidence" value="ECO:0007669"/>
    <property type="project" value="InterPro"/>
</dbReference>
<reference evidence="8" key="1">
    <citation type="journal article" date="2017" name="Nat. Microbiol.">
        <title>Global analysis of biosynthetic gene clusters reveals vast potential of secondary metabolite production in Penicillium species.</title>
        <authorList>
            <person name="Nielsen J.C."/>
            <person name="Grijseels S."/>
            <person name="Prigent S."/>
            <person name="Ji B."/>
            <person name="Dainat J."/>
            <person name="Nielsen K.F."/>
            <person name="Frisvad J.C."/>
            <person name="Workman M."/>
            <person name="Nielsen J."/>
        </authorList>
    </citation>
    <scope>NUCLEOTIDE SEQUENCE [LARGE SCALE GENOMIC DNA]</scope>
    <source>
        <strain evidence="8">IBT 24891</strain>
    </source>
</reference>
<dbReference type="InterPro" id="IPR036881">
    <property type="entry name" value="Glyco_hydro_3_C_sf"/>
</dbReference>
<accession>A0A1V6TQM8</accession>
<dbReference type="GO" id="GO:0004553">
    <property type="term" value="F:hydrolase activity, hydrolyzing O-glycosyl compounds"/>
    <property type="evidence" value="ECO:0007669"/>
    <property type="project" value="InterPro"/>
</dbReference>
<dbReference type="SUPFAM" id="SSF55729">
    <property type="entry name" value="Acyl-CoA N-acyltransferases (Nat)"/>
    <property type="match status" value="2"/>
</dbReference>
<dbReference type="InterPro" id="IPR036962">
    <property type="entry name" value="Glyco_hydro_3_N_sf"/>
</dbReference>
<feature type="domain" description="N-acetyltransferase" evidence="6">
    <location>
        <begin position="540"/>
        <end position="691"/>
    </location>
</feature>
<dbReference type="Pfam" id="PF00583">
    <property type="entry name" value="Acetyltransf_1"/>
    <property type="match status" value="2"/>
</dbReference>
<dbReference type="PANTHER" id="PTHR30480:SF16">
    <property type="entry name" value="GLYCOSIDE HYDROLASE FAMILY 3 DOMAIN PROTEIN"/>
    <property type="match status" value="1"/>
</dbReference>
<dbReference type="EMBL" id="MLKD01000003">
    <property type="protein sequence ID" value="OQE28695.1"/>
    <property type="molecule type" value="Genomic_DNA"/>
</dbReference>
<dbReference type="OrthoDB" id="47059at2759"/>
<dbReference type="Gene3D" id="3.40.630.30">
    <property type="match status" value="2"/>
</dbReference>
<comment type="caution">
    <text evidence="7">The sequence shown here is derived from an EMBL/GenBank/DDBJ whole genome shotgun (WGS) entry which is preliminary data.</text>
</comment>
<evidence type="ECO:0000256" key="3">
    <source>
        <dbReference type="ARBA" id="ARBA00023180"/>
    </source>
</evidence>
<evidence type="ECO:0000259" key="6">
    <source>
        <dbReference type="PROSITE" id="PS51186"/>
    </source>
</evidence>
<keyword evidence="2" id="KW-0378">Hydrolase</keyword>
<dbReference type="InterPro" id="IPR001764">
    <property type="entry name" value="Glyco_hydro_3_N"/>
</dbReference>
<dbReference type="PANTHER" id="PTHR30480">
    <property type="entry name" value="BETA-HEXOSAMINIDASE-RELATED"/>
    <property type="match status" value="1"/>
</dbReference>
<organism evidence="7 8">
    <name type="scientific">Penicillium steckii</name>
    <dbReference type="NCBI Taxonomy" id="303698"/>
    <lineage>
        <taxon>Eukaryota</taxon>
        <taxon>Fungi</taxon>
        <taxon>Dikarya</taxon>
        <taxon>Ascomycota</taxon>
        <taxon>Pezizomycotina</taxon>
        <taxon>Eurotiomycetes</taxon>
        <taxon>Eurotiomycetidae</taxon>
        <taxon>Eurotiales</taxon>
        <taxon>Aspergillaceae</taxon>
        <taxon>Penicillium</taxon>
    </lineage>
</organism>
<evidence type="ECO:0000313" key="7">
    <source>
        <dbReference type="EMBL" id="OQE28695.1"/>
    </source>
</evidence>
<evidence type="ECO:0000313" key="8">
    <source>
        <dbReference type="Proteomes" id="UP000191285"/>
    </source>
</evidence>
<dbReference type="PROSITE" id="PS51186">
    <property type="entry name" value="GNAT"/>
    <property type="match status" value="2"/>
</dbReference>
<dbReference type="Gene3D" id="3.20.20.300">
    <property type="entry name" value="Glycoside hydrolase, family 3, N-terminal domain"/>
    <property type="match status" value="1"/>
</dbReference>
<evidence type="ECO:0000256" key="5">
    <source>
        <dbReference type="ARBA" id="ARBA00023295"/>
    </source>
</evidence>
<protein>
    <recommendedName>
        <fullName evidence="6">N-acetyltransferase domain-containing protein</fullName>
    </recommendedName>
</protein>
<evidence type="ECO:0000256" key="4">
    <source>
        <dbReference type="ARBA" id="ARBA00023277"/>
    </source>
</evidence>
<dbReference type="GO" id="GO:0005975">
    <property type="term" value="P:carbohydrate metabolic process"/>
    <property type="evidence" value="ECO:0007669"/>
    <property type="project" value="InterPro"/>
</dbReference>
<dbReference type="InterPro" id="IPR017853">
    <property type="entry name" value="GH"/>
</dbReference>
<keyword evidence="3" id="KW-0325">Glycoprotein</keyword>
<dbReference type="STRING" id="303698.A0A1V6TQM8"/>
<evidence type="ECO:0000256" key="2">
    <source>
        <dbReference type="ARBA" id="ARBA00022801"/>
    </source>
</evidence>
<dbReference type="Pfam" id="PF00933">
    <property type="entry name" value="Glyco_hydro_3"/>
    <property type="match status" value="1"/>
</dbReference>
<dbReference type="SUPFAM" id="SSF51445">
    <property type="entry name" value="(Trans)glycosidases"/>
    <property type="match status" value="1"/>
</dbReference>
<keyword evidence="4" id="KW-0119">Carbohydrate metabolism</keyword>
<dbReference type="SUPFAM" id="SSF52279">
    <property type="entry name" value="Beta-D-glucan exohydrolase, C-terminal domain"/>
    <property type="match status" value="1"/>
</dbReference>
<dbReference type="GO" id="GO:0009254">
    <property type="term" value="P:peptidoglycan turnover"/>
    <property type="evidence" value="ECO:0007669"/>
    <property type="project" value="TreeGrafter"/>
</dbReference>
<dbReference type="CDD" id="cd04301">
    <property type="entry name" value="NAT_SF"/>
    <property type="match status" value="2"/>
</dbReference>
<dbReference type="InterPro" id="IPR016181">
    <property type="entry name" value="Acyl_CoA_acyltransferase"/>
</dbReference>
<feature type="domain" description="N-acetyltransferase" evidence="6">
    <location>
        <begin position="708"/>
        <end position="852"/>
    </location>
</feature>
<keyword evidence="8" id="KW-1185">Reference proteome</keyword>
<dbReference type="AlphaFoldDB" id="A0A1V6TQM8"/>
<evidence type="ECO:0000256" key="1">
    <source>
        <dbReference type="ARBA" id="ARBA00005336"/>
    </source>
</evidence>
<dbReference type="InterPro" id="IPR000182">
    <property type="entry name" value="GNAT_dom"/>
</dbReference>
<dbReference type="Gene3D" id="3.40.50.1700">
    <property type="entry name" value="Glycoside hydrolase family 3 C-terminal domain"/>
    <property type="match status" value="1"/>
</dbReference>
<dbReference type="InterPro" id="IPR050226">
    <property type="entry name" value="NagZ_Beta-hexosaminidase"/>
</dbReference>
<sequence>MASIDLQKQVGQLFAVGFHGHTPSPEIKTLIHDYHIGAIVLFSRNFENAQQLQALTLALQNEARLAGHQRPLLIGIDQENGLVTRISPPIAAQVPGSMALGATHQPEFAHQAGKSTGEILKFFGINMNYGPVCDVNSEPLNPVIGVRSFGDDPEFVGRFATATARGLREEGIIPSVKHFPGHGDTAVDSHYGLPIISKGRNDLERLELIPFRRAVAEGVETVMTAHISLPRIDDQLPATLSPKVLGILRKDMAYDGMIITDCLEMDGIRATYGTEKGSVLAIQAGSDSLMICHTFDVQVGSIKSVCEALQSGSITSTRFESACHHVALVKDKFLDWETALRQNDLAQLDNINQSVSALSKEAYEHSTTLVRDESQMLPLSKSSKIVVLFPGDGTPAGGAVDGEGMGRQGSYAATPYLEAIRAHNQTAVELKYGESGLSSEQWNAVKEADTVIFISLNARESPYQEKLGLELPQHARSLVAIAACNPYDFLEAAGIQTYLTTYEPTIEAFNVAVEIMFGSKPSKGSLPVGPTASIKADATFTLYDAEKDVDGMIDTWDAAFPTYPLPRGSLRALFVRPNGRHFVARIKSEIVGFCLAYHNADGPPKMVHIAVLAVAPAYRNQGIGTSLLTEVRSFFRTQFGIENFKLGSSFPRFWPGVPQDLGDEIQKFFTHRGWRLDSPNSRSVDLYQNIENFQAPEKYMSRAKERGFTFAPLKPEDYDECLVGQRKNFSDKAGWVEAFVTLHPSKYPDSVMVAYDCQGHQVGWTLMLGSSEVINYVWAFPQLCGPDTGLIGCVGVDEEHRKSGIGLAMVCHAVENMKHRGIKGVFVDWVALEGYYEKAGFETWRSYRPGEI</sequence>
<dbReference type="Proteomes" id="UP000191285">
    <property type="component" value="Unassembled WGS sequence"/>
</dbReference>
<proteinExistence type="inferred from homology"/>
<gene>
    <name evidence="7" type="ORF">PENSTE_c003G05264</name>
</gene>
<name>A0A1V6TQM8_9EURO</name>
<keyword evidence="5" id="KW-0326">Glycosidase</keyword>
<comment type="similarity">
    <text evidence="1">Belongs to the glycosyl hydrolase 3 family.</text>
</comment>